<gene>
    <name evidence="7" type="ORF">NBRC116598_14430</name>
</gene>
<name>A0ABQ0AJI3_9RHOB</name>
<evidence type="ECO:0000256" key="4">
    <source>
        <dbReference type="ARBA" id="ARBA00022679"/>
    </source>
</evidence>
<proteinExistence type="predicted"/>
<evidence type="ECO:0000256" key="1">
    <source>
        <dbReference type="ARBA" id="ARBA00004236"/>
    </source>
</evidence>
<dbReference type="Gene3D" id="3.90.550.10">
    <property type="entry name" value="Spore Coat Polysaccharide Biosynthesis Protein SpsA, Chain A"/>
    <property type="match status" value="1"/>
</dbReference>
<comment type="subcellular location">
    <subcellularLocation>
        <location evidence="1">Cell membrane</location>
    </subcellularLocation>
</comment>
<accession>A0ABQ0AJI3</accession>
<dbReference type="Pfam" id="PF00535">
    <property type="entry name" value="Glycos_transf_2"/>
    <property type="match status" value="1"/>
</dbReference>
<dbReference type="RefSeq" id="WP_353398388.1">
    <property type="nucleotide sequence ID" value="NZ_BAABWU010000004.1"/>
</dbReference>
<dbReference type="PANTHER" id="PTHR43646:SF2">
    <property type="entry name" value="GLYCOSYLTRANSFERASE 2-LIKE DOMAIN-CONTAINING PROTEIN"/>
    <property type="match status" value="1"/>
</dbReference>
<evidence type="ECO:0000313" key="8">
    <source>
        <dbReference type="Proteomes" id="UP001441944"/>
    </source>
</evidence>
<evidence type="ECO:0000313" key="7">
    <source>
        <dbReference type="EMBL" id="GAA6195999.1"/>
    </source>
</evidence>
<dbReference type="Proteomes" id="UP001441944">
    <property type="component" value="Unassembled WGS sequence"/>
</dbReference>
<dbReference type="EMBL" id="BAABWU010000004">
    <property type="protein sequence ID" value="GAA6195999.1"/>
    <property type="molecule type" value="Genomic_DNA"/>
</dbReference>
<dbReference type="SUPFAM" id="SSF53448">
    <property type="entry name" value="Nucleotide-diphospho-sugar transferases"/>
    <property type="match status" value="1"/>
</dbReference>
<evidence type="ECO:0000256" key="3">
    <source>
        <dbReference type="ARBA" id="ARBA00022676"/>
    </source>
</evidence>
<evidence type="ECO:0000256" key="2">
    <source>
        <dbReference type="ARBA" id="ARBA00022475"/>
    </source>
</evidence>
<comment type="caution">
    <text evidence="7">The sequence shown here is derived from an EMBL/GenBank/DDBJ whole genome shotgun (WGS) entry which is preliminary data.</text>
</comment>
<feature type="domain" description="Glycosyltransferase 2-like" evidence="6">
    <location>
        <begin position="24"/>
        <end position="128"/>
    </location>
</feature>
<keyword evidence="2" id="KW-1003">Cell membrane</keyword>
<reference evidence="7 8" key="1">
    <citation type="submission" date="2024-04" db="EMBL/GenBank/DDBJ databases">
        <title>Draft genome sequence of Pseudophaeobacter arcticus NBRC 116598.</title>
        <authorList>
            <person name="Miyakawa T."/>
            <person name="Kusuya Y."/>
            <person name="Miura T."/>
        </authorList>
    </citation>
    <scope>NUCLEOTIDE SEQUENCE [LARGE SCALE GENOMIC DNA]</scope>
    <source>
        <strain evidence="7 8">SU-CL00105</strain>
    </source>
</reference>
<evidence type="ECO:0000256" key="5">
    <source>
        <dbReference type="ARBA" id="ARBA00023136"/>
    </source>
</evidence>
<keyword evidence="8" id="KW-1185">Reference proteome</keyword>
<dbReference type="PANTHER" id="PTHR43646">
    <property type="entry name" value="GLYCOSYLTRANSFERASE"/>
    <property type="match status" value="1"/>
</dbReference>
<protein>
    <submittedName>
        <fullName evidence="7">Glycosyltransferase</fullName>
    </submittedName>
</protein>
<dbReference type="InterPro" id="IPR029044">
    <property type="entry name" value="Nucleotide-diphossugar_trans"/>
</dbReference>
<evidence type="ECO:0000259" key="6">
    <source>
        <dbReference type="Pfam" id="PF00535"/>
    </source>
</evidence>
<dbReference type="InterPro" id="IPR001173">
    <property type="entry name" value="Glyco_trans_2-like"/>
</dbReference>
<organism evidence="7 8">
    <name type="scientific">Pseudophaeobacter arcticus</name>
    <dbReference type="NCBI Taxonomy" id="385492"/>
    <lineage>
        <taxon>Bacteria</taxon>
        <taxon>Pseudomonadati</taxon>
        <taxon>Pseudomonadota</taxon>
        <taxon>Alphaproteobacteria</taxon>
        <taxon>Rhodobacterales</taxon>
        <taxon>Paracoccaceae</taxon>
        <taxon>Pseudophaeobacter</taxon>
    </lineage>
</organism>
<keyword evidence="5" id="KW-0472">Membrane</keyword>
<keyword evidence="3" id="KW-0328">Glycosyltransferase</keyword>
<sequence length="305" mass="33040">MSAFPAPTYPQTSPPTAAAQPQVSVLIPAHNEASYIADCLAALFASALPAGMQGEVLILANGCTDATARIAAAQAAPPQWQLRVIELPEGNKLKALNAGDAEARGAVLVYLDADVIVDPALIGQITTALGDAQILPQAKTQAQPSYASGTPVIAPAQSALTRAYGRFWMRLPFVQTGTPGFGLFAMNRAGRARWQDWPDIIADDTFARLSFTEHERIKLPARYSWPMVEGLRNLTRVRRRQNAGVAELNEKYPQLLANDDKTPLPAGQLFKLLLQDPIGFAAYALVSLAVKSPLFRSRQRWTRGR</sequence>
<keyword evidence="4" id="KW-0808">Transferase</keyword>